<comment type="cofactor">
    <cofactor evidence="1 8">
        <name>heme</name>
        <dbReference type="ChEBI" id="CHEBI:30413"/>
    </cofactor>
</comment>
<organism evidence="11 12">
    <name type="scientific">Knufia peltigerae</name>
    <dbReference type="NCBI Taxonomy" id="1002370"/>
    <lineage>
        <taxon>Eukaryota</taxon>
        <taxon>Fungi</taxon>
        <taxon>Dikarya</taxon>
        <taxon>Ascomycota</taxon>
        <taxon>Pezizomycotina</taxon>
        <taxon>Eurotiomycetes</taxon>
        <taxon>Chaetothyriomycetidae</taxon>
        <taxon>Chaetothyriales</taxon>
        <taxon>Trichomeriaceae</taxon>
        <taxon>Knufia</taxon>
    </lineage>
</organism>
<dbReference type="PRINTS" id="PR00463">
    <property type="entry name" value="EP450I"/>
</dbReference>
<dbReference type="GO" id="GO:0016705">
    <property type="term" value="F:oxidoreductase activity, acting on paired donors, with incorporation or reduction of molecular oxygen"/>
    <property type="evidence" value="ECO:0007669"/>
    <property type="project" value="InterPro"/>
</dbReference>
<dbReference type="EMBL" id="JAPDRN010000085">
    <property type="protein sequence ID" value="KAJ9625985.1"/>
    <property type="molecule type" value="Genomic_DNA"/>
</dbReference>
<feature type="transmembrane region" description="Helical" evidence="10">
    <location>
        <begin position="14"/>
        <end position="34"/>
    </location>
</feature>
<evidence type="ECO:0000256" key="7">
    <source>
        <dbReference type="ARBA" id="ARBA00023033"/>
    </source>
</evidence>
<dbReference type="SUPFAM" id="SSF48264">
    <property type="entry name" value="Cytochrome P450"/>
    <property type="match status" value="1"/>
</dbReference>
<evidence type="ECO:0000256" key="10">
    <source>
        <dbReference type="SAM" id="Phobius"/>
    </source>
</evidence>
<dbReference type="PANTHER" id="PTHR24305">
    <property type="entry name" value="CYTOCHROME P450"/>
    <property type="match status" value="1"/>
</dbReference>
<dbReference type="GO" id="GO:0020037">
    <property type="term" value="F:heme binding"/>
    <property type="evidence" value="ECO:0007669"/>
    <property type="project" value="InterPro"/>
</dbReference>
<evidence type="ECO:0000256" key="9">
    <source>
        <dbReference type="RuleBase" id="RU000461"/>
    </source>
</evidence>
<dbReference type="AlphaFoldDB" id="A0AA38XWT1"/>
<evidence type="ECO:0000313" key="11">
    <source>
        <dbReference type="EMBL" id="KAJ9625985.1"/>
    </source>
</evidence>
<reference evidence="11" key="1">
    <citation type="submission" date="2022-10" db="EMBL/GenBank/DDBJ databases">
        <title>Culturing micro-colonial fungi from biological soil crusts in the Mojave desert and describing Neophaeococcomyces mojavensis, and introducing the new genera and species Taxawa tesnikishii.</title>
        <authorList>
            <person name="Kurbessoian T."/>
            <person name="Stajich J.E."/>
        </authorList>
    </citation>
    <scope>NUCLEOTIDE SEQUENCE</scope>
    <source>
        <strain evidence="11">TK_35</strain>
    </source>
</reference>
<accession>A0AA38XWT1</accession>
<dbReference type="InterPro" id="IPR050121">
    <property type="entry name" value="Cytochrome_P450_monoxygenase"/>
</dbReference>
<keyword evidence="7 9" id="KW-0503">Monooxygenase</keyword>
<dbReference type="PANTHER" id="PTHR24305:SF210">
    <property type="entry name" value="CYTOCHROME P450 MONOOXYGENASE ASQL-RELATED"/>
    <property type="match status" value="1"/>
</dbReference>
<comment type="similarity">
    <text evidence="2 9">Belongs to the cytochrome P450 family.</text>
</comment>
<dbReference type="GO" id="GO:0004497">
    <property type="term" value="F:monooxygenase activity"/>
    <property type="evidence" value="ECO:0007669"/>
    <property type="project" value="UniProtKB-KW"/>
</dbReference>
<keyword evidence="10" id="KW-1133">Transmembrane helix</keyword>
<dbReference type="GO" id="GO:0005506">
    <property type="term" value="F:iron ion binding"/>
    <property type="evidence" value="ECO:0007669"/>
    <property type="project" value="InterPro"/>
</dbReference>
<gene>
    <name evidence="11" type="ORF">H2204_010284</name>
</gene>
<evidence type="ECO:0000256" key="2">
    <source>
        <dbReference type="ARBA" id="ARBA00010617"/>
    </source>
</evidence>
<comment type="caution">
    <text evidence="11">The sequence shown here is derived from an EMBL/GenBank/DDBJ whole genome shotgun (WGS) entry which is preliminary data.</text>
</comment>
<evidence type="ECO:0000256" key="3">
    <source>
        <dbReference type="ARBA" id="ARBA00022617"/>
    </source>
</evidence>
<keyword evidence="10" id="KW-0472">Membrane</keyword>
<name>A0AA38XWT1_9EURO</name>
<dbReference type="InterPro" id="IPR036396">
    <property type="entry name" value="Cyt_P450_sf"/>
</dbReference>
<keyword evidence="10" id="KW-0812">Transmembrane</keyword>
<dbReference type="PROSITE" id="PS00086">
    <property type="entry name" value="CYTOCHROME_P450"/>
    <property type="match status" value="1"/>
</dbReference>
<keyword evidence="5 9" id="KW-0560">Oxidoreductase</keyword>
<dbReference type="CDD" id="cd11058">
    <property type="entry name" value="CYP60B-like"/>
    <property type="match status" value="1"/>
</dbReference>
<dbReference type="Pfam" id="PF00067">
    <property type="entry name" value="p450"/>
    <property type="match status" value="1"/>
</dbReference>
<sequence length="506" mass="58025">MDKLATEAAALKPLAVIVTFGALSVFYFVGLIIYRLYFHPLSHVPGPWYNKVSRLPHVRHIVVGTTVDSVKQLHDKYGDVVQISPNEVSFTSNTAWQDIYGFRTGKHKGHLNMQKDPVWYTRSPTGQSIITADDADHSRFRKVLAHAFSAQALAKQEDILHRYVDLLVNRLKETLSTDERPQDMTEWYNWTTFDVIADLMFGEPFGCLQNRETHKYITLIFLSIRALRMGYIMSYYPWVKWFGNWIVDKKSLAGRKEYYNWVVSRTQTRMDRETQRPDFMTEVLKNNGKKDAELTTTEIYSNFGVLLTAGSETSATLLSGLTYLLGKNPEVHQKLKDEVRGRFKNFGDINCKEVNDLPYLLAVLQEALRYFPPVPTGFERRVGPGGEFVSGCFIPANTAVCVSAYPAGHSERNFKDSSLFVPERWLNDPRYAGDKKDSIQPFSIGPRNCLGKNLAYTEMRLILAKMIWTFDMELDPKSANWFDELKCMVLWNKPGLFVKVTEVARD</sequence>
<evidence type="ECO:0000256" key="6">
    <source>
        <dbReference type="ARBA" id="ARBA00023004"/>
    </source>
</evidence>
<dbReference type="Proteomes" id="UP001172681">
    <property type="component" value="Unassembled WGS sequence"/>
</dbReference>
<keyword evidence="6 8" id="KW-0408">Iron</keyword>
<protein>
    <recommendedName>
        <fullName evidence="13">Cytochrome P450</fullName>
    </recommendedName>
</protein>
<dbReference type="PRINTS" id="PR00385">
    <property type="entry name" value="P450"/>
</dbReference>
<feature type="binding site" description="axial binding residue" evidence="8">
    <location>
        <position position="449"/>
    </location>
    <ligand>
        <name>heme</name>
        <dbReference type="ChEBI" id="CHEBI:30413"/>
    </ligand>
    <ligandPart>
        <name>Fe</name>
        <dbReference type="ChEBI" id="CHEBI:18248"/>
    </ligandPart>
</feature>
<keyword evidence="3 8" id="KW-0349">Heme</keyword>
<dbReference type="InterPro" id="IPR002401">
    <property type="entry name" value="Cyt_P450_E_grp-I"/>
</dbReference>
<evidence type="ECO:0000256" key="4">
    <source>
        <dbReference type="ARBA" id="ARBA00022723"/>
    </source>
</evidence>
<keyword evidence="12" id="KW-1185">Reference proteome</keyword>
<evidence type="ECO:0000256" key="8">
    <source>
        <dbReference type="PIRSR" id="PIRSR602401-1"/>
    </source>
</evidence>
<keyword evidence="4 8" id="KW-0479">Metal-binding</keyword>
<dbReference type="InterPro" id="IPR001128">
    <property type="entry name" value="Cyt_P450"/>
</dbReference>
<dbReference type="Gene3D" id="1.10.630.10">
    <property type="entry name" value="Cytochrome P450"/>
    <property type="match status" value="1"/>
</dbReference>
<evidence type="ECO:0008006" key="13">
    <source>
        <dbReference type="Google" id="ProtNLM"/>
    </source>
</evidence>
<dbReference type="InterPro" id="IPR017972">
    <property type="entry name" value="Cyt_P450_CS"/>
</dbReference>
<evidence type="ECO:0000256" key="5">
    <source>
        <dbReference type="ARBA" id="ARBA00023002"/>
    </source>
</evidence>
<evidence type="ECO:0000256" key="1">
    <source>
        <dbReference type="ARBA" id="ARBA00001971"/>
    </source>
</evidence>
<evidence type="ECO:0000313" key="12">
    <source>
        <dbReference type="Proteomes" id="UP001172681"/>
    </source>
</evidence>
<proteinExistence type="inferred from homology"/>